<proteinExistence type="predicted"/>
<dbReference type="PROSITE" id="PS50293">
    <property type="entry name" value="TPR_REGION"/>
    <property type="match status" value="2"/>
</dbReference>
<keyword evidence="5" id="KW-1185">Reference proteome</keyword>
<dbReference type="OrthoDB" id="9814129at2"/>
<dbReference type="InterPro" id="IPR013105">
    <property type="entry name" value="TPR_2"/>
</dbReference>
<dbReference type="Pfam" id="PF13432">
    <property type="entry name" value="TPR_16"/>
    <property type="match status" value="1"/>
</dbReference>
<evidence type="ECO:0000256" key="2">
    <source>
        <dbReference type="ARBA" id="ARBA00022803"/>
    </source>
</evidence>
<dbReference type="Pfam" id="PF14559">
    <property type="entry name" value="TPR_19"/>
    <property type="match status" value="1"/>
</dbReference>
<name>A0A158CLX3_9BURK</name>
<dbReference type="EMBL" id="FCOB02000021">
    <property type="protein sequence ID" value="SAK82866.1"/>
    <property type="molecule type" value="Genomic_DNA"/>
</dbReference>
<dbReference type="InterPro" id="IPR011990">
    <property type="entry name" value="TPR-like_helical_dom_sf"/>
</dbReference>
<dbReference type="AlphaFoldDB" id="A0A158CLX3"/>
<dbReference type="Gene3D" id="1.25.40.10">
    <property type="entry name" value="Tetratricopeptide repeat domain"/>
    <property type="match status" value="4"/>
</dbReference>
<keyword evidence="2 3" id="KW-0802">TPR repeat</keyword>
<feature type="repeat" description="TPR" evidence="3">
    <location>
        <begin position="147"/>
        <end position="180"/>
    </location>
</feature>
<dbReference type="RefSeq" id="WP_087047816.1">
    <property type="nucleotide sequence ID" value="NZ_FCOB02000021.1"/>
</dbReference>
<feature type="repeat" description="TPR" evidence="3">
    <location>
        <begin position="79"/>
        <end position="112"/>
    </location>
</feature>
<evidence type="ECO:0000256" key="1">
    <source>
        <dbReference type="ARBA" id="ARBA00022737"/>
    </source>
</evidence>
<feature type="repeat" description="TPR" evidence="3">
    <location>
        <begin position="113"/>
        <end position="146"/>
    </location>
</feature>
<evidence type="ECO:0000313" key="5">
    <source>
        <dbReference type="Proteomes" id="UP000054978"/>
    </source>
</evidence>
<dbReference type="Pfam" id="PF01075">
    <property type="entry name" value="Glyco_transf_9"/>
    <property type="match status" value="1"/>
</dbReference>
<gene>
    <name evidence="4" type="ORF">AWB83_04447</name>
</gene>
<dbReference type="PROSITE" id="PS50005">
    <property type="entry name" value="TPR"/>
    <property type="match status" value="4"/>
</dbReference>
<dbReference type="Pfam" id="PF07719">
    <property type="entry name" value="TPR_2"/>
    <property type="match status" value="1"/>
</dbReference>
<dbReference type="STRING" id="1777144.AWB83_04447"/>
<evidence type="ECO:0000256" key="3">
    <source>
        <dbReference type="PROSITE-ProRule" id="PRU00339"/>
    </source>
</evidence>
<dbReference type="Proteomes" id="UP000054978">
    <property type="component" value="Unassembled WGS sequence"/>
</dbReference>
<dbReference type="InterPro" id="IPR019734">
    <property type="entry name" value="TPR_rpt"/>
</dbReference>
<dbReference type="SMART" id="SM00028">
    <property type="entry name" value="TPR"/>
    <property type="match status" value="5"/>
</dbReference>
<dbReference type="PANTHER" id="PTHR44809">
    <property type="match status" value="1"/>
</dbReference>
<dbReference type="Pfam" id="PF12895">
    <property type="entry name" value="ANAPC3"/>
    <property type="match status" value="1"/>
</dbReference>
<dbReference type="InterPro" id="IPR002201">
    <property type="entry name" value="Glyco_trans_9"/>
</dbReference>
<dbReference type="GO" id="GO:0016757">
    <property type="term" value="F:glycosyltransferase activity"/>
    <property type="evidence" value="ECO:0007669"/>
    <property type="project" value="InterPro"/>
</dbReference>
<dbReference type="SUPFAM" id="SSF48452">
    <property type="entry name" value="TPR-like"/>
    <property type="match status" value="1"/>
</dbReference>
<reference evidence="4" key="1">
    <citation type="submission" date="2016-01" db="EMBL/GenBank/DDBJ databases">
        <authorList>
            <person name="Peeters C."/>
        </authorList>
    </citation>
    <scope>NUCLEOTIDE SEQUENCE [LARGE SCALE GENOMIC DNA]</scope>
    <source>
        <strain evidence="4">LMG 29326</strain>
    </source>
</reference>
<keyword evidence="1" id="KW-0677">Repeat</keyword>
<dbReference type="PANTHER" id="PTHR44809:SF1">
    <property type="entry name" value="PROTEIN O-MANNOSYL-TRANSFERASE TMTC1"/>
    <property type="match status" value="1"/>
</dbReference>
<dbReference type="SUPFAM" id="SSF53756">
    <property type="entry name" value="UDP-Glycosyltransferase/glycogen phosphorylase"/>
    <property type="match status" value="1"/>
</dbReference>
<accession>A0A158CLX3</accession>
<evidence type="ECO:0000313" key="4">
    <source>
        <dbReference type="EMBL" id="SAK82866.1"/>
    </source>
</evidence>
<dbReference type="InterPro" id="IPR052943">
    <property type="entry name" value="TMTC_O-mannosyl-trnsfr"/>
</dbReference>
<protein>
    <submittedName>
        <fullName evidence="4">Tetratricopeptide repeat protein</fullName>
    </submittedName>
</protein>
<dbReference type="Gene3D" id="3.40.50.2000">
    <property type="entry name" value="Glycogen Phosphorylase B"/>
    <property type="match status" value="1"/>
</dbReference>
<sequence>MQEEVRNAADTSLTAYSSAETLYRRGQFADALALLDRSSLTHTQAPMLNLAAACCLALGRVAEAEAYCHRAIDISPDFIEAHNNLGIALRRSGRFREAETAYRRVLEIRPDQASAHTNLGRILETQGALDAARAAHLRALECDPDEAGAHTNLGACCMQLGRFGEAEAVFRRAASLAPHDAHVHFNLGTALKKLARFDEAQAAYRQALTLRPDHVDARLNLAHLLLGMGQMREGWALFEARHEAGGWFDRPRTGIPMWRGEPLAGKSLIVWTEQGFGDSLQFCRYLPMLKAQGLARLTFVCRSALRELFATIDGVDACITVEDPAAVPSHDFQCLLMSLPHRFGTTLESVPAALPYLRVPRERAHAWRDRLPAGGFKVGLVWAGDPRHHAAHLHAVDRLRSLSAQAYLPILRVPGATFVSLQKGASTQPEIDTLPPALRPVDMMNEVTDFADTAAIIEQLDLVITVDTSVAHLAGALNRPVWILSRYDGCWRWLYEGDDSSPWYPNARLFRQTRPGEWDEVIERVAAALRGALKAQCPRRPSRLAP</sequence>
<feature type="repeat" description="TPR" evidence="3">
    <location>
        <begin position="181"/>
        <end position="214"/>
    </location>
</feature>
<comment type="caution">
    <text evidence="4">The sequence shown here is derived from an EMBL/GenBank/DDBJ whole genome shotgun (WGS) entry which is preliminary data.</text>
</comment>
<organism evidence="4 5">
    <name type="scientific">Caballeronia ptereochthonis</name>
    <dbReference type="NCBI Taxonomy" id="1777144"/>
    <lineage>
        <taxon>Bacteria</taxon>
        <taxon>Pseudomonadati</taxon>
        <taxon>Pseudomonadota</taxon>
        <taxon>Betaproteobacteria</taxon>
        <taxon>Burkholderiales</taxon>
        <taxon>Burkholderiaceae</taxon>
        <taxon>Caballeronia</taxon>
    </lineage>
</organism>